<dbReference type="AlphaFoldDB" id="A0A150SVQ4"/>
<evidence type="ECO:0000259" key="1">
    <source>
        <dbReference type="Pfam" id="PF10021"/>
    </source>
</evidence>
<name>A0A150SVQ4_SORCE</name>
<dbReference type="PANTHER" id="PTHR35596:SF1">
    <property type="entry name" value="MICROBIAL-TYPE PARG CATALYTIC DOMAIN-CONTAINING PROTEIN"/>
    <property type="match status" value="1"/>
</dbReference>
<dbReference type="SUPFAM" id="SSF52949">
    <property type="entry name" value="Macro domain-like"/>
    <property type="match status" value="1"/>
</dbReference>
<dbReference type="InterPro" id="IPR043472">
    <property type="entry name" value="Macro_dom-like"/>
</dbReference>
<dbReference type="InterPro" id="IPR012664">
    <property type="entry name" value="CHP02452"/>
</dbReference>
<sequence>MKLTGIAAETVQIVSRGEYTAPSGATVRIRDRVLAAVKGTTLHRPGSLDTWEPKERLERPASIEVTGETTGAAGRRLVEQEGEARVAALNFASAKNPGGGFLRGAKAQEEDLARCSALYACLVEQREYYDQNRASGSFLYTDHLIHSPDVPFFRDEQHNLLERPFALSIITAPAPNAGEALERDEGVEPDIRAALERRAVMVLAAAGAHEHRCLVLGAWGCGVFRNDPGEVADVFARCLEHPRFRGAFSRVVFAVYDRGADQPNYRAFRDRFAGA</sequence>
<feature type="domain" description="Microbial-type PARG catalytic" evidence="1">
    <location>
        <begin position="7"/>
        <end position="155"/>
    </location>
</feature>
<dbReference type="Proteomes" id="UP000075515">
    <property type="component" value="Unassembled WGS sequence"/>
</dbReference>
<comment type="caution">
    <text evidence="2">The sequence shown here is derived from an EMBL/GenBank/DDBJ whole genome shotgun (WGS) entry which is preliminary data.</text>
</comment>
<proteinExistence type="predicted"/>
<reference evidence="2 3" key="1">
    <citation type="submission" date="2014-02" db="EMBL/GenBank/DDBJ databases">
        <title>The small core and large imbalanced accessory genome model reveals a collaborative survival strategy of Sorangium cellulosum strains in nature.</title>
        <authorList>
            <person name="Han K."/>
            <person name="Peng R."/>
            <person name="Blom J."/>
            <person name="Li Y.-Z."/>
        </authorList>
    </citation>
    <scope>NUCLEOTIDE SEQUENCE [LARGE SCALE GENOMIC DNA]</scope>
    <source>
        <strain evidence="2 3">So0149</strain>
    </source>
</reference>
<dbReference type="NCBIfam" id="TIGR02452">
    <property type="entry name" value="TIGR02452 family protein"/>
    <property type="match status" value="1"/>
</dbReference>
<gene>
    <name evidence="2" type="ORF">BE18_37010</name>
</gene>
<evidence type="ECO:0000313" key="3">
    <source>
        <dbReference type="Proteomes" id="UP000075515"/>
    </source>
</evidence>
<dbReference type="Gene3D" id="3.40.220.10">
    <property type="entry name" value="Leucine Aminopeptidase, subunit E, domain 1"/>
    <property type="match status" value="1"/>
</dbReference>
<organism evidence="2 3">
    <name type="scientific">Sorangium cellulosum</name>
    <name type="common">Polyangium cellulosum</name>
    <dbReference type="NCBI Taxonomy" id="56"/>
    <lineage>
        <taxon>Bacteria</taxon>
        <taxon>Pseudomonadati</taxon>
        <taxon>Myxococcota</taxon>
        <taxon>Polyangia</taxon>
        <taxon>Polyangiales</taxon>
        <taxon>Polyangiaceae</taxon>
        <taxon>Sorangium</taxon>
    </lineage>
</organism>
<dbReference type="InterPro" id="IPR019261">
    <property type="entry name" value="PARG_cat_microbial"/>
</dbReference>
<dbReference type="Pfam" id="PF10021">
    <property type="entry name" value="PARG_cat_microb"/>
    <property type="match status" value="1"/>
</dbReference>
<dbReference type="PANTHER" id="PTHR35596">
    <property type="entry name" value="DUF2263 DOMAIN-CONTAINING PROTEIN"/>
    <property type="match status" value="1"/>
</dbReference>
<protein>
    <recommendedName>
        <fullName evidence="1">Microbial-type PARG catalytic domain-containing protein</fullName>
    </recommendedName>
</protein>
<accession>A0A150SVQ4</accession>
<dbReference type="PIRSF" id="PIRSF014899">
    <property type="entry name" value="UCP014899"/>
    <property type="match status" value="1"/>
</dbReference>
<evidence type="ECO:0000313" key="2">
    <source>
        <dbReference type="EMBL" id="KYF85377.1"/>
    </source>
</evidence>
<dbReference type="EMBL" id="JEMC01002747">
    <property type="protein sequence ID" value="KYF85377.1"/>
    <property type="molecule type" value="Genomic_DNA"/>
</dbReference>